<feature type="domain" description="RNA polymerase sigma-70 ECF-like HTH" evidence="4">
    <location>
        <begin position="18"/>
        <end position="193"/>
    </location>
</feature>
<dbReference type="PANTHER" id="PTHR43133">
    <property type="entry name" value="RNA POLYMERASE ECF-TYPE SIGMA FACTO"/>
    <property type="match status" value="1"/>
</dbReference>
<accession>A0ABT0UBI8</accession>
<dbReference type="Gene3D" id="1.10.10.10">
    <property type="entry name" value="Winged helix-like DNA-binding domain superfamily/Winged helix DNA-binding domain"/>
    <property type="match status" value="1"/>
</dbReference>
<protein>
    <submittedName>
        <fullName evidence="5">Sigma-70 family RNA polymerase sigma factor</fullName>
    </submittedName>
</protein>
<gene>
    <name evidence="5" type="ORF">NB063_25980</name>
</gene>
<dbReference type="InterPro" id="IPR013324">
    <property type="entry name" value="RNA_pol_sigma_r3/r4-like"/>
</dbReference>
<organism evidence="5 6">
    <name type="scientific">Aporhodopirellula aestuarii</name>
    <dbReference type="NCBI Taxonomy" id="2950107"/>
    <lineage>
        <taxon>Bacteria</taxon>
        <taxon>Pseudomonadati</taxon>
        <taxon>Planctomycetota</taxon>
        <taxon>Planctomycetia</taxon>
        <taxon>Pirellulales</taxon>
        <taxon>Pirellulaceae</taxon>
        <taxon>Aporhodopirellula</taxon>
    </lineage>
</organism>
<dbReference type="NCBIfam" id="TIGR02937">
    <property type="entry name" value="sigma70-ECF"/>
    <property type="match status" value="1"/>
</dbReference>
<evidence type="ECO:0000313" key="5">
    <source>
        <dbReference type="EMBL" id="MCM2374079.1"/>
    </source>
</evidence>
<sequence>MSVKRPEPGTITLLLQELETSQDDDEILKQQLYDRIQTHFRTVATRLLGSYPAHQSPPVTQITDDAFLKLLDRADFRYSDRRHFLRSAAITMRGLVVDHFRAVAAEKRRVDHEAIPLSGDFLVDLRAGLPEQIVELSDLMQSLSTKYPKAMEALDYSRFAGMTYAEIAEHMGITVNQVDSLIRLAKAKIRRAITHG</sequence>
<dbReference type="SUPFAM" id="SSF88659">
    <property type="entry name" value="Sigma3 and sigma4 domains of RNA polymerase sigma factors"/>
    <property type="match status" value="1"/>
</dbReference>
<proteinExistence type="predicted"/>
<evidence type="ECO:0000256" key="3">
    <source>
        <dbReference type="ARBA" id="ARBA00023163"/>
    </source>
</evidence>
<dbReference type="InterPro" id="IPR036388">
    <property type="entry name" value="WH-like_DNA-bd_sf"/>
</dbReference>
<keyword evidence="3" id="KW-0804">Transcription</keyword>
<dbReference type="InterPro" id="IPR014284">
    <property type="entry name" value="RNA_pol_sigma-70_dom"/>
</dbReference>
<evidence type="ECO:0000313" key="6">
    <source>
        <dbReference type="Proteomes" id="UP001202961"/>
    </source>
</evidence>
<dbReference type="PANTHER" id="PTHR43133:SF39">
    <property type="entry name" value="SIMILAR TO RNA POLYMERASE SIGMA-E FACTOR"/>
    <property type="match status" value="1"/>
</dbReference>
<comment type="caution">
    <text evidence="5">The sequence shown here is derived from an EMBL/GenBank/DDBJ whole genome shotgun (WGS) entry which is preliminary data.</text>
</comment>
<keyword evidence="2" id="KW-0731">Sigma factor</keyword>
<reference evidence="5 6" key="1">
    <citation type="journal article" date="2022" name="Syst. Appl. Microbiol.">
        <title>Rhodopirellula aestuarii sp. nov., a novel member of the genus Rhodopirellula isolated from brackish sediments collected in the Tagus River estuary, Portugal.</title>
        <authorList>
            <person name="Vitorino I.R."/>
            <person name="Klimek D."/>
            <person name="Calusinska M."/>
            <person name="Lobo-da-Cunha A."/>
            <person name="Vasconcelos V."/>
            <person name="Lage O.M."/>
        </authorList>
    </citation>
    <scope>NUCLEOTIDE SEQUENCE [LARGE SCALE GENOMIC DNA]</scope>
    <source>
        <strain evidence="5 6">ICT_H3.1</strain>
    </source>
</reference>
<dbReference type="RefSeq" id="WP_250931949.1">
    <property type="nucleotide sequence ID" value="NZ_JAMQBK010000078.1"/>
</dbReference>
<dbReference type="EMBL" id="JAMQBK010000078">
    <property type="protein sequence ID" value="MCM2374079.1"/>
    <property type="molecule type" value="Genomic_DNA"/>
</dbReference>
<name>A0ABT0UBI8_9BACT</name>
<dbReference type="Proteomes" id="UP001202961">
    <property type="component" value="Unassembled WGS sequence"/>
</dbReference>
<keyword evidence="1" id="KW-0805">Transcription regulation</keyword>
<evidence type="ECO:0000256" key="1">
    <source>
        <dbReference type="ARBA" id="ARBA00023015"/>
    </source>
</evidence>
<keyword evidence="6" id="KW-1185">Reference proteome</keyword>
<evidence type="ECO:0000256" key="2">
    <source>
        <dbReference type="ARBA" id="ARBA00023082"/>
    </source>
</evidence>
<dbReference type="InterPro" id="IPR039425">
    <property type="entry name" value="RNA_pol_sigma-70-like"/>
</dbReference>
<evidence type="ECO:0000259" key="4">
    <source>
        <dbReference type="Pfam" id="PF07638"/>
    </source>
</evidence>
<dbReference type="InterPro" id="IPR053812">
    <property type="entry name" value="HTH_Sigma70_ECF-like"/>
</dbReference>
<dbReference type="Pfam" id="PF07638">
    <property type="entry name" value="Sigma70_ECF"/>
    <property type="match status" value="1"/>
</dbReference>